<sequence>MKYVAAYLMAVLGGNESPSASDIENILSSVAIDVDSDILEKLLSEMEGKSPHEVIADGLTKLQSVPTGGGGGAAVAAGGAAPAAGGAAVAAEEAKEEEKKEEEEEEDEDMGFSLFD</sequence>
<dbReference type="InterPro" id="IPR044076">
    <property type="entry name" value="Ribosomal_P2"/>
</dbReference>
<organism evidence="5 6">
    <name type="scientific">Vitrella brassicaformis (strain CCMP3155)</name>
    <dbReference type="NCBI Taxonomy" id="1169540"/>
    <lineage>
        <taxon>Eukaryota</taxon>
        <taxon>Sar</taxon>
        <taxon>Alveolata</taxon>
        <taxon>Colpodellida</taxon>
        <taxon>Vitrellaceae</taxon>
        <taxon>Vitrella</taxon>
    </lineage>
</organism>
<dbReference type="VEuPathDB" id="CryptoDB:Vbra_8659"/>
<dbReference type="InterPro" id="IPR027534">
    <property type="entry name" value="Ribosomal_P1/P2"/>
</dbReference>
<gene>
    <name evidence="5" type="ORF">Vbra_8659</name>
</gene>
<evidence type="ECO:0000256" key="1">
    <source>
        <dbReference type="ARBA" id="ARBA00005436"/>
    </source>
</evidence>
<dbReference type="Proteomes" id="UP000041254">
    <property type="component" value="Unassembled WGS sequence"/>
</dbReference>
<dbReference type="STRING" id="1169540.A0A0G4EZT9"/>
<protein>
    <recommendedName>
        <fullName evidence="7">60S acidic ribosomal protein P2</fullName>
    </recommendedName>
</protein>
<dbReference type="InterPro" id="IPR038716">
    <property type="entry name" value="P1/P2_N_sf"/>
</dbReference>
<dbReference type="OrthoDB" id="1227494at2759"/>
<dbReference type="PhylomeDB" id="A0A0G4EZT9"/>
<dbReference type="EMBL" id="CDMY01000353">
    <property type="protein sequence ID" value="CEM04555.1"/>
    <property type="molecule type" value="Genomic_DNA"/>
</dbReference>
<reference evidence="5 6" key="1">
    <citation type="submission" date="2014-11" db="EMBL/GenBank/DDBJ databases">
        <authorList>
            <person name="Zhu J."/>
            <person name="Qi W."/>
            <person name="Song R."/>
        </authorList>
    </citation>
    <scope>NUCLEOTIDE SEQUENCE [LARGE SCALE GENOMIC DNA]</scope>
</reference>
<dbReference type="GO" id="GO:0022625">
    <property type="term" value="C:cytosolic large ribosomal subunit"/>
    <property type="evidence" value="ECO:0007669"/>
    <property type="project" value="InterPro"/>
</dbReference>
<evidence type="ECO:0008006" key="7">
    <source>
        <dbReference type="Google" id="ProtNLM"/>
    </source>
</evidence>
<accession>A0A0G4EZT9</accession>
<dbReference type="HAMAP" id="MF_01478">
    <property type="entry name" value="Ribosomal_L12_arch"/>
    <property type="match status" value="1"/>
</dbReference>
<feature type="region of interest" description="Disordered" evidence="4">
    <location>
        <begin position="85"/>
        <end position="116"/>
    </location>
</feature>
<proteinExistence type="inferred from homology"/>
<evidence type="ECO:0000313" key="6">
    <source>
        <dbReference type="Proteomes" id="UP000041254"/>
    </source>
</evidence>
<dbReference type="CDD" id="cd05833">
    <property type="entry name" value="Ribosomal_P2"/>
    <property type="match status" value="1"/>
</dbReference>
<keyword evidence="2" id="KW-0689">Ribosomal protein</keyword>
<dbReference type="AlphaFoldDB" id="A0A0G4EZT9"/>
<dbReference type="Gene3D" id="1.10.10.1410">
    <property type="match status" value="1"/>
</dbReference>
<dbReference type="FunCoup" id="A0A0G4EZT9">
    <property type="interactions" value="235"/>
</dbReference>
<feature type="compositionally biased region" description="Acidic residues" evidence="4">
    <location>
        <begin position="99"/>
        <end position="110"/>
    </location>
</feature>
<evidence type="ECO:0000256" key="2">
    <source>
        <dbReference type="ARBA" id="ARBA00022980"/>
    </source>
</evidence>
<dbReference type="PANTHER" id="PTHR21141:SF5">
    <property type="entry name" value="LARGE RIBOSOMAL SUBUNIT PROTEIN P2"/>
    <property type="match status" value="1"/>
</dbReference>
<dbReference type="OMA" id="MKVIASY"/>
<keyword evidence="3" id="KW-0687">Ribonucleoprotein</keyword>
<dbReference type="FunFam" id="1.10.10.1410:FF:000002">
    <property type="entry name" value="60S acidic ribosomal protein P2"/>
    <property type="match status" value="1"/>
</dbReference>
<dbReference type="GO" id="GO:0002182">
    <property type="term" value="P:cytoplasmic translational elongation"/>
    <property type="evidence" value="ECO:0007669"/>
    <property type="project" value="InterPro"/>
</dbReference>
<dbReference type="Pfam" id="PF00428">
    <property type="entry name" value="Ribosomal_60s"/>
    <property type="match status" value="1"/>
</dbReference>
<dbReference type="PANTHER" id="PTHR21141">
    <property type="entry name" value="60S ACIDIC RIBOSOMAL PROTEIN FAMILY MEMBER"/>
    <property type="match status" value="1"/>
</dbReference>
<dbReference type="InParanoid" id="A0A0G4EZT9"/>
<evidence type="ECO:0000313" key="5">
    <source>
        <dbReference type="EMBL" id="CEM04555.1"/>
    </source>
</evidence>
<evidence type="ECO:0000256" key="3">
    <source>
        <dbReference type="ARBA" id="ARBA00023274"/>
    </source>
</evidence>
<keyword evidence="6" id="KW-1185">Reference proteome</keyword>
<name>A0A0G4EZT9_VITBC</name>
<comment type="similarity">
    <text evidence="1">Belongs to the eukaryotic ribosomal protein P1/P2 family.</text>
</comment>
<dbReference type="GO" id="GO:0003735">
    <property type="term" value="F:structural constituent of ribosome"/>
    <property type="evidence" value="ECO:0007669"/>
    <property type="project" value="InterPro"/>
</dbReference>
<evidence type="ECO:0000256" key="4">
    <source>
        <dbReference type="SAM" id="MobiDB-lite"/>
    </source>
</evidence>